<dbReference type="Gramene" id="GBG83115">
    <property type="protein sequence ID" value="GBG83115"/>
    <property type="gene ID" value="CBR_g36733"/>
</dbReference>
<comment type="caution">
    <text evidence="1">The sequence shown here is derived from an EMBL/GenBank/DDBJ whole genome shotgun (WGS) entry which is preliminary data.</text>
</comment>
<dbReference type="EMBL" id="BFEA01000429">
    <property type="protein sequence ID" value="GBG83115.1"/>
    <property type="molecule type" value="Genomic_DNA"/>
</dbReference>
<organism evidence="1 2">
    <name type="scientific">Chara braunii</name>
    <name type="common">Braun's stonewort</name>
    <dbReference type="NCBI Taxonomy" id="69332"/>
    <lineage>
        <taxon>Eukaryota</taxon>
        <taxon>Viridiplantae</taxon>
        <taxon>Streptophyta</taxon>
        <taxon>Charophyceae</taxon>
        <taxon>Charales</taxon>
        <taxon>Characeae</taxon>
        <taxon>Chara</taxon>
    </lineage>
</organism>
<evidence type="ECO:0000313" key="1">
    <source>
        <dbReference type="EMBL" id="GBG83115.1"/>
    </source>
</evidence>
<sequence length="375" mass="43879">MPHDEIEHPVELCHFDYRELEFIGEDWVEFTLPGQAVTQRNLDKVDKEWRSILLRPGVWLLVAPQVGCEFDRRGRLIEESLELAVRGFLYYQSSILADIVFQVVEQSRWDPVLGVIPSLDSHTWADEVTARRILQEVVDKLRGKERYYDRDYRSVVVSLRLARERFLPQPEQALRLPVPGFVLEGFLGGLSRLIEVYRAFLEIRNLLRSSDEDHAYYALWKEGPWFGESTLELVELIRVISPRGLREAPRFDQPAEFWTAFDRALTEPASYLAGEVELYGSPGYDSSVREGSLIGFFELRTYYEGTEPVNDEDIVYGEEDWDLAEWERSMDDDREEWEDATDFPKERVGYFRSATEIEDYVKGRWPRVGVRMSLE</sequence>
<dbReference type="AlphaFoldDB" id="A0A388LLL4"/>
<proteinExistence type="predicted"/>
<evidence type="ECO:0000313" key="2">
    <source>
        <dbReference type="Proteomes" id="UP000265515"/>
    </source>
</evidence>
<name>A0A388LLL4_CHABU</name>
<protein>
    <submittedName>
        <fullName evidence="1">Uncharacterized protein</fullName>
    </submittedName>
</protein>
<dbReference type="Proteomes" id="UP000265515">
    <property type="component" value="Unassembled WGS sequence"/>
</dbReference>
<gene>
    <name evidence="1" type="ORF">CBR_g36733</name>
</gene>
<keyword evidence="2" id="KW-1185">Reference proteome</keyword>
<reference evidence="1 2" key="1">
    <citation type="journal article" date="2018" name="Cell">
        <title>The Chara Genome: Secondary Complexity and Implications for Plant Terrestrialization.</title>
        <authorList>
            <person name="Nishiyama T."/>
            <person name="Sakayama H."/>
            <person name="Vries J.D."/>
            <person name="Buschmann H."/>
            <person name="Saint-Marcoux D."/>
            <person name="Ullrich K.K."/>
            <person name="Haas F.B."/>
            <person name="Vanderstraeten L."/>
            <person name="Becker D."/>
            <person name="Lang D."/>
            <person name="Vosolsobe S."/>
            <person name="Rombauts S."/>
            <person name="Wilhelmsson P.K.I."/>
            <person name="Janitza P."/>
            <person name="Kern R."/>
            <person name="Heyl A."/>
            <person name="Rumpler F."/>
            <person name="Villalobos L.I.A.C."/>
            <person name="Clay J.M."/>
            <person name="Skokan R."/>
            <person name="Toyoda A."/>
            <person name="Suzuki Y."/>
            <person name="Kagoshima H."/>
            <person name="Schijlen E."/>
            <person name="Tajeshwar N."/>
            <person name="Catarino B."/>
            <person name="Hetherington A.J."/>
            <person name="Saltykova A."/>
            <person name="Bonnot C."/>
            <person name="Breuninger H."/>
            <person name="Symeonidi A."/>
            <person name="Radhakrishnan G.V."/>
            <person name="Van Nieuwerburgh F."/>
            <person name="Deforce D."/>
            <person name="Chang C."/>
            <person name="Karol K.G."/>
            <person name="Hedrich R."/>
            <person name="Ulvskov P."/>
            <person name="Glockner G."/>
            <person name="Delwiche C.F."/>
            <person name="Petrasek J."/>
            <person name="Van de Peer Y."/>
            <person name="Friml J."/>
            <person name="Beilby M."/>
            <person name="Dolan L."/>
            <person name="Kohara Y."/>
            <person name="Sugano S."/>
            <person name="Fujiyama A."/>
            <person name="Delaux P.-M."/>
            <person name="Quint M."/>
            <person name="TheiBen G."/>
            <person name="Hagemann M."/>
            <person name="Harholt J."/>
            <person name="Dunand C."/>
            <person name="Zachgo S."/>
            <person name="Langdale J."/>
            <person name="Maumus F."/>
            <person name="Straeten D.V.D."/>
            <person name="Gould S.B."/>
            <person name="Rensing S.A."/>
        </authorList>
    </citation>
    <scope>NUCLEOTIDE SEQUENCE [LARGE SCALE GENOMIC DNA]</scope>
    <source>
        <strain evidence="1 2">S276</strain>
    </source>
</reference>
<accession>A0A388LLL4</accession>